<reference evidence="4" key="1">
    <citation type="submission" date="2020-05" db="EMBL/GenBank/DDBJ databases">
        <title>Mycena genomes resolve the evolution of fungal bioluminescence.</title>
        <authorList>
            <person name="Tsai I.J."/>
        </authorList>
    </citation>
    <scope>NUCLEOTIDE SEQUENCE</scope>
    <source>
        <strain evidence="4">160909Yilan</strain>
    </source>
</reference>
<feature type="region of interest" description="Disordered" evidence="1">
    <location>
        <begin position="99"/>
        <end position="173"/>
    </location>
</feature>
<dbReference type="Gene3D" id="3.40.33.10">
    <property type="entry name" value="CAP"/>
    <property type="match status" value="1"/>
</dbReference>
<evidence type="ECO:0000313" key="5">
    <source>
        <dbReference type="Proteomes" id="UP000623467"/>
    </source>
</evidence>
<dbReference type="EMBL" id="JACAZH010000031">
    <property type="protein sequence ID" value="KAF7339713.1"/>
    <property type="molecule type" value="Genomic_DNA"/>
</dbReference>
<dbReference type="InterPro" id="IPR035940">
    <property type="entry name" value="CAP_sf"/>
</dbReference>
<evidence type="ECO:0000259" key="3">
    <source>
        <dbReference type="SMART" id="SM00198"/>
    </source>
</evidence>
<organism evidence="4 5">
    <name type="scientific">Mycena sanguinolenta</name>
    <dbReference type="NCBI Taxonomy" id="230812"/>
    <lineage>
        <taxon>Eukaryota</taxon>
        <taxon>Fungi</taxon>
        <taxon>Dikarya</taxon>
        <taxon>Basidiomycota</taxon>
        <taxon>Agaricomycotina</taxon>
        <taxon>Agaricomycetes</taxon>
        <taxon>Agaricomycetidae</taxon>
        <taxon>Agaricales</taxon>
        <taxon>Marasmiineae</taxon>
        <taxon>Mycenaceae</taxon>
        <taxon>Mycena</taxon>
    </lineage>
</organism>
<feature type="transmembrane region" description="Helical" evidence="2">
    <location>
        <begin position="392"/>
        <end position="416"/>
    </location>
</feature>
<keyword evidence="2" id="KW-1133">Transmembrane helix</keyword>
<evidence type="ECO:0000313" key="4">
    <source>
        <dbReference type="EMBL" id="KAF7339713.1"/>
    </source>
</evidence>
<feature type="compositionally biased region" description="Pro residues" evidence="1">
    <location>
        <begin position="101"/>
        <end position="113"/>
    </location>
</feature>
<accession>A0A8H6XEM2</accession>
<dbReference type="PANTHER" id="PTHR10334">
    <property type="entry name" value="CYSTEINE-RICH SECRETORY PROTEIN-RELATED"/>
    <property type="match status" value="1"/>
</dbReference>
<keyword evidence="5" id="KW-1185">Reference proteome</keyword>
<dbReference type="PRINTS" id="PR00837">
    <property type="entry name" value="V5TPXLIKE"/>
</dbReference>
<dbReference type="InterPro" id="IPR001283">
    <property type="entry name" value="CRISP-related"/>
</dbReference>
<dbReference type="AlphaFoldDB" id="A0A8H6XEM2"/>
<dbReference type="OrthoDB" id="337038at2759"/>
<dbReference type="Proteomes" id="UP000623467">
    <property type="component" value="Unassembled WGS sequence"/>
</dbReference>
<feature type="compositionally biased region" description="Low complexity" evidence="1">
    <location>
        <begin position="114"/>
        <end position="163"/>
    </location>
</feature>
<dbReference type="InterPro" id="IPR014044">
    <property type="entry name" value="CAP_dom"/>
</dbReference>
<dbReference type="Pfam" id="PF00188">
    <property type="entry name" value="CAP"/>
    <property type="match status" value="1"/>
</dbReference>
<sequence length="612" mass="66674">MMGTNAWGSVMSNTGPSDEAWNNYIALACGEPYRDLFVDVNVLNGATNCDYGICSGCPSGFGHATRLIFICNFDLFSVHYLHPFFDDFNHDSQHNIHYFILPPPRPKPPPPPSSSSSNSNSNSNSNSGSSNNSNSGSSNSGSSNSGSSNSGTTSTTSSSSSSSGGNGSNASDDDVQAYLTAHNTIRAQHGAVPVTWSNAAAEKAQQWANECTNTHSGGTLGPLGENLAAGTGTFTIAQAVKAWTDEVSNYNPNDPQPSHFTQVVWKATTEIGCAVQTCDGIFAGFGPAQYYVCEYSPQGNVIGEFSYVARWRMCKLDGDDDACGDVVVVRDCPVFTTCGHSAQPLFRPQFIRDEYNTASFWPLNSASPPSAWFLPSDMFVSKQVLRILSNTIYGLFLLLTIIFTGISCVALLAQAVRHAPSRTWKNNVNALVIGVSYATVLVISLLFCVKRRLAVRMRLQRISKAYTIIRRGDVPNSVHEYMSQEYMRTCLVSHESVPTDTFHPGWGRPDALAHAVIPAHPQLKPHARMLHHFRFILPLLNSSTDDDDEEFTPLHYYDSAIQLARNAAEEPTEEEFLIGMQAADDIRKSLNDCRLEALESSITDFDSSTAES</sequence>
<feature type="domain" description="SCP" evidence="3">
    <location>
        <begin position="173"/>
        <end position="303"/>
    </location>
</feature>
<comment type="caution">
    <text evidence="4">The sequence shown here is derived from an EMBL/GenBank/DDBJ whole genome shotgun (WGS) entry which is preliminary data.</text>
</comment>
<name>A0A8H6XEM2_9AGAR</name>
<evidence type="ECO:0000256" key="2">
    <source>
        <dbReference type="SAM" id="Phobius"/>
    </source>
</evidence>
<dbReference type="SMART" id="SM00198">
    <property type="entry name" value="SCP"/>
    <property type="match status" value="1"/>
</dbReference>
<feature type="transmembrane region" description="Helical" evidence="2">
    <location>
        <begin position="428"/>
        <end position="449"/>
    </location>
</feature>
<dbReference type="SUPFAM" id="SSF55797">
    <property type="entry name" value="PR-1-like"/>
    <property type="match status" value="1"/>
</dbReference>
<keyword evidence="2" id="KW-0812">Transmembrane</keyword>
<evidence type="ECO:0000256" key="1">
    <source>
        <dbReference type="SAM" id="MobiDB-lite"/>
    </source>
</evidence>
<keyword evidence="2" id="KW-0472">Membrane</keyword>
<proteinExistence type="predicted"/>
<protein>
    <submittedName>
        <fullName evidence="4">Fruiting body protein SC7</fullName>
    </submittedName>
</protein>
<gene>
    <name evidence="4" type="ORF">MSAN_02186800</name>
</gene>